<gene>
    <name evidence="1" type="ordered locus">Cyan7425_3708</name>
</gene>
<protein>
    <submittedName>
        <fullName evidence="1">Uncharacterized protein</fullName>
    </submittedName>
</protein>
<dbReference type="OrthoDB" id="467381at2"/>
<dbReference type="AlphaFoldDB" id="B8HSP4"/>
<organism evidence="1">
    <name type="scientific">Cyanothece sp. (strain PCC 7425 / ATCC 29141)</name>
    <dbReference type="NCBI Taxonomy" id="395961"/>
    <lineage>
        <taxon>Bacteria</taxon>
        <taxon>Bacillati</taxon>
        <taxon>Cyanobacteriota</taxon>
        <taxon>Cyanophyceae</taxon>
        <taxon>Gomontiellales</taxon>
        <taxon>Cyanothecaceae</taxon>
        <taxon>Cyanothece</taxon>
    </lineage>
</organism>
<evidence type="ECO:0000313" key="1">
    <source>
        <dbReference type="EMBL" id="ACL46027.1"/>
    </source>
</evidence>
<name>B8HSP4_CYAP4</name>
<reference evidence="1" key="1">
    <citation type="submission" date="2009-01" db="EMBL/GenBank/DDBJ databases">
        <title>Complete sequence of chromosome Cyanothece sp. PCC 7425.</title>
        <authorList>
            <consortium name="US DOE Joint Genome Institute"/>
            <person name="Lucas S."/>
            <person name="Copeland A."/>
            <person name="Lapidus A."/>
            <person name="Glavina del Rio T."/>
            <person name="Dalin E."/>
            <person name="Tice H."/>
            <person name="Bruce D."/>
            <person name="Goodwin L."/>
            <person name="Pitluck S."/>
            <person name="Sims D."/>
            <person name="Meineke L."/>
            <person name="Brettin T."/>
            <person name="Detter J.C."/>
            <person name="Han C."/>
            <person name="Larimer F."/>
            <person name="Land M."/>
            <person name="Hauser L."/>
            <person name="Kyrpides N."/>
            <person name="Ovchinnikova G."/>
            <person name="Liberton M."/>
            <person name="Stoeckel J."/>
            <person name="Banerjee A."/>
            <person name="Singh A."/>
            <person name="Page L."/>
            <person name="Sato H."/>
            <person name="Zhao L."/>
            <person name="Sherman L."/>
            <person name="Pakrasi H."/>
            <person name="Richardson P."/>
        </authorList>
    </citation>
    <scope>NUCLEOTIDE SEQUENCE</scope>
    <source>
        <strain evidence="1">PCC 7425</strain>
    </source>
</reference>
<accession>B8HSP4</accession>
<dbReference type="EMBL" id="CP001344">
    <property type="protein sequence ID" value="ACL46027.1"/>
    <property type="molecule type" value="Genomic_DNA"/>
</dbReference>
<dbReference type="KEGG" id="cyn:Cyan7425_3708"/>
<dbReference type="STRING" id="395961.Cyan7425_3708"/>
<dbReference type="HOGENOM" id="CLU_1324588_0_0_3"/>
<sequence>MMDQLTIQQTQKPTILSVNPGLPKSFAIVGLLLTVLSPLYGVQKSLAQEVIRRETTIYYQGTTPVREETQIYRYNPSAQIDQSTAIQNPAVVNPPYITAFTTADNVTDDPQDFAGRIIAVRGEVDEVLGPNSFRLKNGELPVFSAAQLPVGLTNDDKVMIVGELRPITAAEAQQNPGLFGLAPAPYINYGQNYAMVAREVMIMGNDD</sequence>
<proteinExistence type="predicted"/>